<gene>
    <name evidence="4" type="ORF">QK289_04530</name>
</gene>
<comment type="caution">
    <text evidence="4">The sequence shown here is derived from an EMBL/GenBank/DDBJ whole genome shotgun (WGS) entry which is preliminary data.</text>
</comment>
<sequence>MSHLHLITTGRDSKEVLEQTLPQLAMSVDRIHLREPTWSVRELVSCIDTLLDQGVRADQLVVHDRLDAALVTGTTVQLTRRSLSVERVRAQFPTIFIGQSVHSLTEAMVAEQAGADYVMYGHIFETDSKPGVAPRGLDALQQFVDWTSIPVIAIGGIKPENLSDVLTTGCSGVAILSGILGQADPAEAAGRFRTVIGR</sequence>
<evidence type="ECO:0000256" key="2">
    <source>
        <dbReference type="ARBA" id="ARBA00022977"/>
    </source>
</evidence>
<keyword evidence="2" id="KW-0784">Thiamine biosynthesis</keyword>
<dbReference type="InterPro" id="IPR013785">
    <property type="entry name" value="Aldolase_TIM"/>
</dbReference>
<evidence type="ECO:0000313" key="5">
    <source>
        <dbReference type="Proteomes" id="UP001243286"/>
    </source>
</evidence>
<dbReference type="Gene3D" id="3.20.20.70">
    <property type="entry name" value="Aldolase class I"/>
    <property type="match status" value="1"/>
</dbReference>
<proteinExistence type="predicted"/>
<evidence type="ECO:0000256" key="1">
    <source>
        <dbReference type="ARBA" id="ARBA00004948"/>
    </source>
</evidence>
<organism evidence="4 5">
    <name type="scientific">Exiguobacterium antarcticum</name>
    <dbReference type="NCBI Taxonomy" id="132920"/>
    <lineage>
        <taxon>Bacteria</taxon>
        <taxon>Bacillati</taxon>
        <taxon>Bacillota</taxon>
        <taxon>Bacilli</taxon>
        <taxon>Bacillales</taxon>
        <taxon>Bacillales Family XII. Incertae Sedis</taxon>
        <taxon>Exiguobacterium</taxon>
    </lineage>
</organism>
<evidence type="ECO:0000313" key="4">
    <source>
        <dbReference type="EMBL" id="MDI3234265.1"/>
    </source>
</evidence>
<evidence type="ECO:0000259" key="3">
    <source>
        <dbReference type="Pfam" id="PF02581"/>
    </source>
</evidence>
<dbReference type="InterPro" id="IPR022998">
    <property type="entry name" value="ThiamineP_synth_TenI"/>
</dbReference>
<dbReference type="SUPFAM" id="SSF51391">
    <property type="entry name" value="Thiamin phosphate synthase"/>
    <property type="match status" value="1"/>
</dbReference>
<comment type="pathway">
    <text evidence="1">Cofactor biosynthesis; thiamine diphosphate biosynthesis.</text>
</comment>
<keyword evidence="5" id="KW-1185">Reference proteome</keyword>
<dbReference type="EMBL" id="JASBQV010000004">
    <property type="protein sequence ID" value="MDI3234265.1"/>
    <property type="molecule type" value="Genomic_DNA"/>
</dbReference>
<accession>A0ABT6R086</accession>
<dbReference type="CDD" id="cd00564">
    <property type="entry name" value="TMP_TenI"/>
    <property type="match status" value="1"/>
</dbReference>
<dbReference type="PANTHER" id="PTHR20857:SF22">
    <property type="entry name" value="THIAZOLE TAUTOMERASE"/>
    <property type="match status" value="1"/>
</dbReference>
<dbReference type="RefSeq" id="WP_282354897.1">
    <property type="nucleotide sequence ID" value="NZ_JASBQV010000004.1"/>
</dbReference>
<dbReference type="Proteomes" id="UP001243286">
    <property type="component" value="Unassembled WGS sequence"/>
</dbReference>
<reference evidence="4 5" key="1">
    <citation type="submission" date="2023-04" db="EMBL/GenBank/DDBJ databases">
        <title>Antarctic isolates genomes.</title>
        <authorList>
            <person name="Dimov S.G."/>
        </authorList>
    </citation>
    <scope>NUCLEOTIDE SEQUENCE [LARGE SCALE GENOMIC DNA]</scope>
    <source>
        <strain evidence="4 5">AL19</strain>
    </source>
</reference>
<name>A0ABT6R086_9BACL</name>
<dbReference type="InterPro" id="IPR036206">
    <property type="entry name" value="ThiamineP_synth_sf"/>
</dbReference>
<dbReference type="Pfam" id="PF02581">
    <property type="entry name" value="TMP-TENI"/>
    <property type="match status" value="1"/>
</dbReference>
<feature type="domain" description="Thiamine phosphate synthase/TenI" evidence="3">
    <location>
        <begin position="4"/>
        <end position="179"/>
    </location>
</feature>
<protein>
    <submittedName>
        <fullName evidence="4">Thiamine phosphate synthase</fullName>
    </submittedName>
</protein>
<dbReference type="PANTHER" id="PTHR20857">
    <property type="entry name" value="THIAMINE-PHOSPHATE PYROPHOSPHORYLASE"/>
    <property type="match status" value="1"/>
</dbReference>